<dbReference type="Proteomes" id="UP000467379">
    <property type="component" value="Chromosome"/>
</dbReference>
<accession>A0ABM7KRA6</accession>
<gene>
    <name evidence="1" type="ORF">MBRA_37940</name>
</gene>
<name>A0ABM7KRA6_9MYCO</name>
<dbReference type="EMBL" id="AP022606">
    <property type="protein sequence ID" value="BBZ13599.1"/>
    <property type="molecule type" value="Genomic_DNA"/>
</dbReference>
<evidence type="ECO:0000313" key="2">
    <source>
        <dbReference type="Proteomes" id="UP000467379"/>
    </source>
</evidence>
<sequence length="109" mass="12039">MRCHPEAMVKYRDPGPIVFDAVIERPDGPGAYVTFPFNTVDVFGVRTRVPVKARFDNSVDYIGSLAPYGGRHRLGVRKDIQKSLGKTYGDNVSVEVVLDIDRADVADGK</sequence>
<keyword evidence="2" id="KW-1185">Reference proteome</keyword>
<protein>
    <recommendedName>
        <fullName evidence="3">DUF1905 domain-containing protein</fullName>
    </recommendedName>
</protein>
<organism evidence="1 2">
    <name type="scientific">Mycobacterium branderi</name>
    <dbReference type="NCBI Taxonomy" id="43348"/>
    <lineage>
        <taxon>Bacteria</taxon>
        <taxon>Bacillati</taxon>
        <taxon>Actinomycetota</taxon>
        <taxon>Actinomycetes</taxon>
        <taxon>Mycobacteriales</taxon>
        <taxon>Mycobacteriaceae</taxon>
        <taxon>Mycobacterium</taxon>
    </lineage>
</organism>
<evidence type="ECO:0000313" key="1">
    <source>
        <dbReference type="EMBL" id="BBZ13599.1"/>
    </source>
</evidence>
<proteinExistence type="predicted"/>
<dbReference type="InterPro" id="IPR015018">
    <property type="entry name" value="DUF1905"/>
</dbReference>
<dbReference type="Pfam" id="PF08922">
    <property type="entry name" value="DUF1905"/>
    <property type="match status" value="1"/>
</dbReference>
<dbReference type="InterPro" id="IPR037079">
    <property type="entry name" value="AF2212/PG0164-like_sf"/>
</dbReference>
<dbReference type="SUPFAM" id="SSF141694">
    <property type="entry name" value="AF2212/PG0164-like"/>
    <property type="match status" value="1"/>
</dbReference>
<dbReference type="Gene3D" id="2.40.30.100">
    <property type="entry name" value="AF2212/PG0164-like"/>
    <property type="match status" value="1"/>
</dbReference>
<reference evidence="1 2" key="1">
    <citation type="journal article" date="2019" name="Emerg. Microbes Infect.">
        <title>Comprehensive subspecies identification of 175 nontuberculous mycobacteria species based on 7547 genomic profiles.</title>
        <authorList>
            <person name="Matsumoto Y."/>
            <person name="Kinjo T."/>
            <person name="Motooka D."/>
            <person name="Nabeya D."/>
            <person name="Jung N."/>
            <person name="Uechi K."/>
            <person name="Horii T."/>
            <person name="Iida T."/>
            <person name="Fujita J."/>
            <person name="Nakamura S."/>
        </authorList>
    </citation>
    <scope>NUCLEOTIDE SEQUENCE [LARGE SCALE GENOMIC DNA]</scope>
    <source>
        <strain evidence="1 2">JCM 12687</strain>
    </source>
</reference>
<evidence type="ECO:0008006" key="3">
    <source>
        <dbReference type="Google" id="ProtNLM"/>
    </source>
</evidence>